<dbReference type="Proteomes" id="UP001596445">
    <property type="component" value="Unassembled WGS sequence"/>
</dbReference>
<keyword evidence="3" id="KW-1185">Reference proteome</keyword>
<feature type="transmembrane region" description="Helical" evidence="1">
    <location>
        <begin position="44"/>
        <end position="66"/>
    </location>
</feature>
<keyword evidence="1" id="KW-1133">Transmembrane helix</keyword>
<sequence>MQPFDFLGVPGPDDCLGMAGVLVSIVLIIAGGATVGVTGGSISAFGSIAVGGVLAWSSIAYCLAWGPLGDNSVTD</sequence>
<proteinExistence type="predicted"/>
<dbReference type="EMBL" id="JBHSZI010000001">
    <property type="protein sequence ID" value="MFC7057262.1"/>
    <property type="molecule type" value="Genomic_DNA"/>
</dbReference>
<gene>
    <name evidence="2" type="ORF">ACFQQG_02530</name>
</gene>
<feature type="transmembrane region" description="Helical" evidence="1">
    <location>
        <begin position="16"/>
        <end position="37"/>
    </location>
</feature>
<evidence type="ECO:0000256" key="1">
    <source>
        <dbReference type="SAM" id="Phobius"/>
    </source>
</evidence>
<protein>
    <submittedName>
        <fullName evidence="2">Uncharacterized protein</fullName>
    </submittedName>
</protein>
<organism evidence="2 3">
    <name type="scientific">Halovenus salina</name>
    <dbReference type="NCBI Taxonomy" id="1510225"/>
    <lineage>
        <taxon>Archaea</taxon>
        <taxon>Methanobacteriati</taxon>
        <taxon>Methanobacteriota</taxon>
        <taxon>Stenosarchaea group</taxon>
        <taxon>Halobacteria</taxon>
        <taxon>Halobacteriales</taxon>
        <taxon>Haloarculaceae</taxon>
        <taxon>Halovenus</taxon>
    </lineage>
</organism>
<evidence type="ECO:0000313" key="3">
    <source>
        <dbReference type="Proteomes" id="UP001596445"/>
    </source>
</evidence>
<dbReference type="RefSeq" id="WP_382184032.1">
    <property type="nucleotide sequence ID" value="NZ_JBHSZI010000001.1"/>
</dbReference>
<dbReference type="AlphaFoldDB" id="A0ABD5W3H5"/>
<evidence type="ECO:0000313" key="2">
    <source>
        <dbReference type="EMBL" id="MFC7057262.1"/>
    </source>
</evidence>
<accession>A0ABD5W3H5</accession>
<comment type="caution">
    <text evidence="2">The sequence shown here is derived from an EMBL/GenBank/DDBJ whole genome shotgun (WGS) entry which is preliminary data.</text>
</comment>
<keyword evidence="1" id="KW-0472">Membrane</keyword>
<name>A0ABD5W3H5_9EURY</name>
<keyword evidence="1" id="KW-0812">Transmembrane</keyword>
<reference evidence="2 3" key="1">
    <citation type="journal article" date="2019" name="Int. J. Syst. Evol. Microbiol.">
        <title>The Global Catalogue of Microorganisms (GCM) 10K type strain sequencing project: providing services to taxonomists for standard genome sequencing and annotation.</title>
        <authorList>
            <consortium name="The Broad Institute Genomics Platform"/>
            <consortium name="The Broad Institute Genome Sequencing Center for Infectious Disease"/>
            <person name="Wu L."/>
            <person name="Ma J."/>
        </authorList>
    </citation>
    <scope>NUCLEOTIDE SEQUENCE [LARGE SCALE GENOMIC DNA]</scope>
    <source>
        <strain evidence="2 3">JCM 30072</strain>
    </source>
</reference>